<proteinExistence type="predicted"/>
<feature type="non-terminal residue" evidence="1">
    <location>
        <position position="65"/>
    </location>
</feature>
<keyword evidence="2" id="KW-1185">Reference proteome</keyword>
<dbReference type="EMBL" id="JXTB01000146">
    <property type="protein sequence ID" value="PON58723.1"/>
    <property type="molecule type" value="Genomic_DNA"/>
</dbReference>
<protein>
    <submittedName>
        <fullName evidence="1">Uncharacterized protein</fullName>
    </submittedName>
</protein>
<name>A0A2P5CCD7_PARAD</name>
<evidence type="ECO:0000313" key="2">
    <source>
        <dbReference type="Proteomes" id="UP000237105"/>
    </source>
</evidence>
<dbReference type="AlphaFoldDB" id="A0A2P5CCD7"/>
<gene>
    <name evidence="1" type="ORF">PanWU01x14_164590</name>
</gene>
<sequence>MKRIQFITKLVKSTVGHEFLLLHARPAPIQVTHRLVARNLVYQTQTQTQTRKHVALADGAGTSVL</sequence>
<reference evidence="2" key="1">
    <citation type="submission" date="2016-06" db="EMBL/GenBank/DDBJ databases">
        <title>Parallel loss of symbiosis genes in relatives of nitrogen-fixing non-legume Parasponia.</title>
        <authorList>
            <person name="Van Velzen R."/>
            <person name="Holmer R."/>
            <person name="Bu F."/>
            <person name="Rutten L."/>
            <person name="Van Zeijl A."/>
            <person name="Liu W."/>
            <person name="Santuari L."/>
            <person name="Cao Q."/>
            <person name="Sharma T."/>
            <person name="Shen D."/>
            <person name="Roswanjaya Y."/>
            <person name="Wardhani T."/>
            <person name="Kalhor M.S."/>
            <person name="Jansen J."/>
            <person name="Van den Hoogen J."/>
            <person name="Gungor B."/>
            <person name="Hartog M."/>
            <person name="Hontelez J."/>
            <person name="Verver J."/>
            <person name="Yang W.-C."/>
            <person name="Schijlen E."/>
            <person name="Repin R."/>
            <person name="Schilthuizen M."/>
            <person name="Schranz E."/>
            <person name="Heidstra R."/>
            <person name="Miyata K."/>
            <person name="Fedorova E."/>
            <person name="Kohlen W."/>
            <person name="Bisseling T."/>
            <person name="Smit S."/>
            <person name="Geurts R."/>
        </authorList>
    </citation>
    <scope>NUCLEOTIDE SEQUENCE [LARGE SCALE GENOMIC DNA]</scope>
    <source>
        <strain evidence="2">cv. WU1-14</strain>
    </source>
</reference>
<dbReference type="Proteomes" id="UP000237105">
    <property type="component" value="Unassembled WGS sequence"/>
</dbReference>
<evidence type="ECO:0000313" key="1">
    <source>
        <dbReference type="EMBL" id="PON58723.1"/>
    </source>
</evidence>
<organism evidence="1 2">
    <name type="scientific">Parasponia andersonii</name>
    <name type="common">Sponia andersonii</name>
    <dbReference type="NCBI Taxonomy" id="3476"/>
    <lineage>
        <taxon>Eukaryota</taxon>
        <taxon>Viridiplantae</taxon>
        <taxon>Streptophyta</taxon>
        <taxon>Embryophyta</taxon>
        <taxon>Tracheophyta</taxon>
        <taxon>Spermatophyta</taxon>
        <taxon>Magnoliopsida</taxon>
        <taxon>eudicotyledons</taxon>
        <taxon>Gunneridae</taxon>
        <taxon>Pentapetalae</taxon>
        <taxon>rosids</taxon>
        <taxon>fabids</taxon>
        <taxon>Rosales</taxon>
        <taxon>Cannabaceae</taxon>
        <taxon>Parasponia</taxon>
    </lineage>
</organism>
<accession>A0A2P5CCD7</accession>
<comment type="caution">
    <text evidence="1">The sequence shown here is derived from an EMBL/GenBank/DDBJ whole genome shotgun (WGS) entry which is preliminary data.</text>
</comment>